<proteinExistence type="predicted"/>
<evidence type="ECO:0000313" key="3">
    <source>
        <dbReference type="Proteomes" id="UP000297245"/>
    </source>
</evidence>
<dbReference type="Proteomes" id="UP000297245">
    <property type="component" value="Unassembled WGS sequence"/>
</dbReference>
<gene>
    <name evidence="2" type="ORF">K435DRAFT_186624</name>
</gene>
<sequence>MVPVATVGGEPGGRGPAVVNVDQGHAQGGAPVDAENQDLNGEQKEGEENTSTYVNKVEPGRDIFAGDVRGGEGGTTKIPVQNQEQDKGLAEDEERIVSQVHGGGISAPPSEDDKPVVEEKNEDQKDEEKATQETLDNEGMDPIPPKDSKKEEKPGKPEGPLVEEDAAAEKVAQDLYPEEAD</sequence>
<feature type="region of interest" description="Disordered" evidence="1">
    <location>
        <begin position="1"/>
        <end position="181"/>
    </location>
</feature>
<dbReference type="AlphaFoldDB" id="A0A4S8MNE3"/>
<dbReference type="EMBL" id="ML179055">
    <property type="protein sequence ID" value="THV04480.1"/>
    <property type="molecule type" value="Genomic_DNA"/>
</dbReference>
<reference evidence="2 3" key="1">
    <citation type="journal article" date="2019" name="Nat. Ecol. Evol.">
        <title>Megaphylogeny resolves global patterns of mushroom evolution.</title>
        <authorList>
            <person name="Varga T."/>
            <person name="Krizsan K."/>
            <person name="Foldi C."/>
            <person name="Dima B."/>
            <person name="Sanchez-Garcia M."/>
            <person name="Sanchez-Ramirez S."/>
            <person name="Szollosi G.J."/>
            <person name="Szarkandi J.G."/>
            <person name="Papp V."/>
            <person name="Albert L."/>
            <person name="Andreopoulos W."/>
            <person name="Angelini C."/>
            <person name="Antonin V."/>
            <person name="Barry K.W."/>
            <person name="Bougher N.L."/>
            <person name="Buchanan P."/>
            <person name="Buyck B."/>
            <person name="Bense V."/>
            <person name="Catcheside P."/>
            <person name="Chovatia M."/>
            <person name="Cooper J."/>
            <person name="Damon W."/>
            <person name="Desjardin D."/>
            <person name="Finy P."/>
            <person name="Geml J."/>
            <person name="Haridas S."/>
            <person name="Hughes K."/>
            <person name="Justo A."/>
            <person name="Karasinski D."/>
            <person name="Kautmanova I."/>
            <person name="Kiss B."/>
            <person name="Kocsube S."/>
            <person name="Kotiranta H."/>
            <person name="LaButti K.M."/>
            <person name="Lechner B.E."/>
            <person name="Liimatainen K."/>
            <person name="Lipzen A."/>
            <person name="Lukacs Z."/>
            <person name="Mihaltcheva S."/>
            <person name="Morgado L.N."/>
            <person name="Niskanen T."/>
            <person name="Noordeloos M.E."/>
            <person name="Ohm R.A."/>
            <person name="Ortiz-Santana B."/>
            <person name="Ovrebo C."/>
            <person name="Racz N."/>
            <person name="Riley R."/>
            <person name="Savchenko A."/>
            <person name="Shiryaev A."/>
            <person name="Soop K."/>
            <person name="Spirin V."/>
            <person name="Szebenyi C."/>
            <person name="Tomsovsky M."/>
            <person name="Tulloss R.E."/>
            <person name="Uehling J."/>
            <person name="Grigoriev I.V."/>
            <person name="Vagvolgyi C."/>
            <person name="Papp T."/>
            <person name="Martin F.M."/>
            <person name="Miettinen O."/>
            <person name="Hibbett D.S."/>
            <person name="Nagy L.G."/>
        </authorList>
    </citation>
    <scope>NUCLEOTIDE SEQUENCE [LARGE SCALE GENOMIC DNA]</scope>
    <source>
        <strain evidence="2 3">CBS 962.96</strain>
    </source>
</reference>
<evidence type="ECO:0000313" key="2">
    <source>
        <dbReference type="EMBL" id="THV04480.1"/>
    </source>
</evidence>
<evidence type="ECO:0000256" key="1">
    <source>
        <dbReference type="SAM" id="MobiDB-lite"/>
    </source>
</evidence>
<accession>A0A4S8MNE3</accession>
<organism evidence="2 3">
    <name type="scientific">Dendrothele bispora (strain CBS 962.96)</name>
    <dbReference type="NCBI Taxonomy" id="1314807"/>
    <lineage>
        <taxon>Eukaryota</taxon>
        <taxon>Fungi</taxon>
        <taxon>Dikarya</taxon>
        <taxon>Basidiomycota</taxon>
        <taxon>Agaricomycotina</taxon>
        <taxon>Agaricomycetes</taxon>
        <taxon>Agaricomycetidae</taxon>
        <taxon>Agaricales</taxon>
        <taxon>Agaricales incertae sedis</taxon>
        <taxon>Dendrothele</taxon>
    </lineage>
</organism>
<protein>
    <submittedName>
        <fullName evidence="2">Uncharacterized protein</fullName>
    </submittedName>
</protein>
<keyword evidence="3" id="KW-1185">Reference proteome</keyword>
<feature type="compositionally biased region" description="Basic and acidic residues" evidence="1">
    <location>
        <begin position="111"/>
        <end position="131"/>
    </location>
</feature>
<feature type="compositionally biased region" description="Basic and acidic residues" evidence="1">
    <location>
        <begin position="144"/>
        <end position="156"/>
    </location>
</feature>
<name>A0A4S8MNE3_DENBC</name>